<feature type="non-terminal residue" evidence="1">
    <location>
        <position position="1"/>
    </location>
</feature>
<reference evidence="1" key="1">
    <citation type="journal article" date="2013" name="Environ. Microbiol.">
        <title>Microbiota from the distal guts of lean and obese adolescents exhibit partial functional redundancy besides clear differences in community structure.</title>
        <authorList>
            <person name="Ferrer M."/>
            <person name="Ruiz A."/>
            <person name="Lanza F."/>
            <person name="Haange S.B."/>
            <person name="Oberbach A."/>
            <person name="Till H."/>
            <person name="Bargiela R."/>
            <person name="Campoy C."/>
            <person name="Segura M.T."/>
            <person name="Richter M."/>
            <person name="von Bergen M."/>
            <person name="Seifert J."/>
            <person name="Suarez A."/>
        </authorList>
    </citation>
    <scope>NUCLEOTIDE SEQUENCE</scope>
</reference>
<organism evidence="1">
    <name type="scientific">human gut metagenome</name>
    <dbReference type="NCBI Taxonomy" id="408170"/>
    <lineage>
        <taxon>unclassified sequences</taxon>
        <taxon>metagenomes</taxon>
        <taxon>organismal metagenomes</taxon>
    </lineage>
</organism>
<comment type="caution">
    <text evidence="1">The sequence shown here is derived from an EMBL/GenBank/DDBJ whole genome shotgun (WGS) entry which is preliminary data.</text>
</comment>
<proteinExistence type="predicted"/>
<evidence type="ECO:0000313" key="1">
    <source>
        <dbReference type="EMBL" id="EKC63937.1"/>
    </source>
</evidence>
<dbReference type="AlphaFoldDB" id="K1STH0"/>
<name>K1STH0_9ZZZZ</name>
<gene>
    <name evidence="1" type="ORF">LEA_11090</name>
</gene>
<sequence length="63" mass="7253">VHYGEDYCRIANKTAQQNLNALRKFALSLIKRYKAQTNSKRPLSQIMLDCLLKLDLLCAVLEN</sequence>
<accession>K1STH0</accession>
<protein>
    <submittedName>
        <fullName evidence="1">RfbQRSO155-1 protein</fullName>
    </submittedName>
</protein>
<dbReference type="EMBL" id="AJWY01007459">
    <property type="protein sequence ID" value="EKC63937.1"/>
    <property type="molecule type" value="Genomic_DNA"/>
</dbReference>